<evidence type="ECO:0000313" key="2">
    <source>
        <dbReference type="EMBL" id="KAJ6442073.1"/>
    </source>
</evidence>
<protein>
    <submittedName>
        <fullName evidence="2">Universal stress protein</fullName>
    </submittedName>
</protein>
<evidence type="ECO:0000256" key="1">
    <source>
        <dbReference type="SAM" id="MobiDB-lite"/>
    </source>
</evidence>
<comment type="caution">
    <text evidence="2">The sequence shown here is derived from an EMBL/GenBank/DDBJ whole genome shotgun (WGS) entry which is preliminary data.</text>
</comment>
<feature type="compositionally biased region" description="Polar residues" evidence="1">
    <location>
        <begin position="73"/>
        <end position="89"/>
    </location>
</feature>
<dbReference type="EMBL" id="JAQHRD010000004">
    <property type="protein sequence ID" value="KAJ6442073.1"/>
    <property type="molecule type" value="Genomic_DNA"/>
</dbReference>
<accession>A0AB34FSK0</accession>
<organism evidence="2 3">
    <name type="scientific">Purpureocillium lavendulum</name>
    <dbReference type="NCBI Taxonomy" id="1247861"/>
    <lineage>
        <taxon>Eukaryota</taxon>
        <taxon>Fungi</taxon>
        <taxon>Dikarya</taxon>
        <taxon>Ascomycota</taxon>
        <taxon>Pezizomycotina</taxon>
        <taxon>Sordariomycetes</taxon>
        <taxon>Hypocreomycetidae</taxon>
        <taxon>Hypocreales</taxon>
        <taxon>Ophiocordycipitaceae</taxon>
        <taxon>Purpureocillium</taxon>
    </lineage>
</organism>
<proteinExistence type="predicted"/>
<reference evidence="2" key="1">
    <citation type="submission" date="2023-01" db="EMBL/GenBank/DDBJ databases">
        <title>The growth and conidiation of Purpureocillium lavendulum are regulated by nitrogen source and histone H3K14 acetylation.</title>
        <authorList>
            <person name="Tang P."/>
            <person name="Han J."/>
            <person name="Zhang C."/>
            <person name="Tang P."/>
            <person name="Qi F."/>
            <person name="Zhang K."/>
            <person name="Liang L."/>
        </authorList>
    </citation>
    <scope>NUCLEOTIDE SEQUENCE</scope>
    <source>
        <strain evidence="2">YMF1.00683</strain>
    </source>
</reference>
<keyword evidence="3" id="KW-1185">Reference proteome</keyword>
<name>A0AB34FSK0_9HYPO</name>
<feature type="region of interest" description="Disordered" evidence="1">
    <location>
        <begin position="27"/>
        <end position="92"/>
    </location>
</feature>
<sequence>MSRNEHRPMSIDAMLDMERQDVLALLESKNQGSVSPERERIRSSSPYAAAPHSPVRSMLDIEEEEPGDVRTAPVTQAPSSITSRLNAQERQPHITWDSRATVLVLAVDGFSTSEEFIG</sequence>
<dbReference type="AlphaFoldDB" id="A0AB34FSK0"/>
<feature type="compositionally biased region" description="Low complexity" evidence="1">
    <location>
        <begin position="43"/>
        <end position="54"/>
    </location>
</feature>
<dbReference type="Proteomes" id="UP001163105">
    <property type="component" value="Unassembled WGS sequence"/>
</dbReference>
<evidence type="ECO:0000313" key="3">
    <source>
        <dbReference type="Proteomes" id="UP001163105"/>
    </source>
</evidence>
<gene>
    <name evidence="2" type="ORF">O9K51_05625</name>
</gene>